<evidence type="ECO:0000313" key="2">
    <source>
        <dbReference type="Proteomes" id="UP001597214"/>
    </source>
</evidence>
<organism evidence="1 2">
    <name type="scientific">Bacillus salitolerans</name>
    <dbReference type="NCBI Taxonomy" id="1437434"/>
    <lineage>
        <taxon>Bacteria</taxon>
        <taxon>Bacillati</taxon>
        <taxon>Bacillota</taxon>
        <taxon>Bacilli</taxon>
        <taxon>Bacillales</taxon>
        <taxon>Bacillaceae</taxon>
        <taxon>Bacillus</taxon>
    </lineage>
</organism>
<evidence type="ECO:0000313" key="1">
    <source>
        <dbReference type="EMBL" id="MFD1739204.1"/>
    </source>
</evidence>
<dbReference type="EMBL" id="JBHUEM010000054">
    <property type="protein sequence ID" value="MFD1739204.1"/>
    <property type="molecule type" value="Genomic_DNA"/>
</dbReference>
<accession>A0ABW4LVJ8</accession>
<sequence length="68" mass="8355">MERDYQDRPLNELVNLFHIVYIVSQIPNEKLSNLCHLGDNQQKSLEWLINDYFEHMEYHIHHHILIKK</sequence>
<keyword evidence="2" id="KW-1185">Reference proteome</keyword>
<dbReference type="RefSeq" id="WP_377930437.1">
    <property type="nucleotide sequence ID" value="NZ_JBHUEM010000054.1"/>
</dbReference>
<gene>
    <name evidence="1" type="ORF">ACFSCX_22230</name>
</gene>
<dbReference type="Proteomes" id="UP001597214">
    <property type="component" value="Unassembled WGS sequence"/>
</dbReference>
<protein>
    <submittedName>
        <fullName evidence="1">Uncharacterized protein</fullName>
    </submittedName>
</protein>
<reference evidence="2" key="1">
    <citation type="journal article" date="2019" name="Int. J. Syst. Evol. Microbiol.">
        <title>The Global Catalogue of Microorganisms (GCM) 10K type strain sequencing project: providing services to taxonomists for standard genome sequencing and annotation.</title>
        <authorList>
            <consortium name="The Broad Institute Genomics Platform"/>
            <consortium name="The Broad Institute Genome Sequencing Center for Infectious Disease"/>
            <person name="Wu L."/>
            <person name="Ma J."/>
        </authorList>
    </citation>
    <scope>NUCLEOTIDE SEQUENCE [LARGE SCALE GENOMIC DNA]</scope>
    <source>
        <strain evidence="2">CCUG 49339</strain>
    </source>
</reference>
<comment type="caution">
    <text evidence="1">The sequence shown here is derived from an EMBL/GenBank/DDBJ whole genome shotgun (WGS) entry which is preliminary data.</text>
</comment>
<name>A0ABW4LVJ8_9BACI</name>
<proteinExistence type="predicted"/>